<reference evidence="2 3" key="1">
    <citation type="submission" date="2017-01" db="EMBL/GenBank/DDBJ databases">
        <authorList>
            <person name="Varghese N."/>
            <person name="Submissions S."/>
        </authorList>
    </citation>
    <scope>NUCLEOTIDE SEQUENCE [LARGE SCALE GENOMIC DNA]</scope>
    <source>
        <strain evidence="2 3">ATCC 35905</strain>
    </source>
</reference>
<name>A0A8G2FE38_ACIRU</name>
<evidence type="ECO:0000313" key="3">
    <source>
        <dbReference type="Proteomes" id="UP000186308"/>
    </source>
</evidence>
<proteinExistence type="predicted"/>
<accession>A0A8G2FE38</accession>
<protein>
    <submittedName>
        <fullName evidence="2">Uncharacterized protein</fullName>
    </submittedName>
</protein>
<evidence type="ECO:0000256" key="1">
    <source>
        <dbReference type="SAM" id="Phobius"/>
    </source>
</evidence>
<keyword evidence="1" id="KW-1133">Transmembrane helix</keyword>
<comment type="caution">
    <text evidence="2">The sequence shown here is derived from an EMBL/GenBank/DDBJ whole genome shotgun (WGS) entry which is preliminary data.</text>
</comment>
<keyword evidence="3" id="KW-1185">Reference proteome</keyword>
<feature type="transmembrane region" description="Helical" evidence="1">
    <location>
        <begin position="47"/>
        <end position="69"/>
    </location>
</feature>
<organism evidence="2 3">
    <name type="scientific">Acidiphilium rubrum</name>
    <dbReference type="NCBI Taxonomy" id="526"/>
    <lineage>
        <taxon>Bacteria</taxon>
        <taxon>Pseudomonadati</taxon>
        <taxon>Pseudomonadota</taxon>
        <taxon>Alphaproteobacteria</taxon>
        <taxon>Acetobacterales</taxon>
        <taxon>Acidocellaceae</taxon>
        <taxon>Acidiphilium</taxon>
    </lineage>
</organism>
<dbReference type="Proteomes" id="UP000186308">
    <property type="component" value="Unassembled WGS sequence"/>
</dbReference>
<dbReference type="EMBL" id="FTNE01000009">
    <property type="protein sequence ID" value="SIQ78812.1"/>
    <property type="molecule type" value="Genomic_DNA"/>
</dbReference>
<keyword evidence="1" id="KW-0472">Membrane</keyword>
<evidence type="ECO:0000313" key="2">
    <source>
        <dbReference type="EMBL" id="SIQ78812.1"/>
    </source>
</evidence>
<feature type="transmembrane region" description="Helical" evidence="1">
    <location>
        <begin position="21"/>
        <end position="41"/>
    </location>
</feature>
<gene>
    <name evidence="2" type="ORF">SAMN05421828_10995</name>
</gene>
<dbReference type="OrthoDB" id="9992319at2"/>
<dbReference type="RefSeq" id="WP_029311112.1">
    <property type="nucleotide sequence ID" value="NZ_FTNE01000009.1"/>
</dbReference>
<sequence>MKTTNGPIIDMTPSGHFAQEPITGPTLGVILARVLVFTIALGFAALAFWLAVFTVPILIVIGLVGYGYFRFKMARGGFTFGHTMMRNGHR</sequence>
<keyword evidence="1" id="KW-0812">Transmembrane</keyword>
<dbReference type="AlphaFoldDB" id="A0A8G2FE38"/>